<reference evidence="2 3" key="1">
    <citation type="submission" date="2017-11" db="EMBL/GenBank/DDBJ databases">
        <title>Reclassification of Bisgaard taxon 5 as Caviibacterium pharyngocola gen. nov., sp. nov.</title>
        <authorList>
            <person name="Christensen H."/>
        </authorList>
    </citation>
    <scope>NUCLEOTIDE SEQUENCE [LARGE SCALE GENOMIC DNA]</scope>
    <source>
        <strain evidence="2 3">7_3</strain>
    </source>
</reference>
<sequence>MEIIFAVCLFFALPIILAVAVAVTVFSYLSALVAPVLSVLFSFFIACLVFALIGLPLRPVAKKYPIATKHMVKTFEVIFIYPPIIVVLGALCALPFALIFAIAESPFIWSGTLIAFVLFCVYQAYKEKYEKTDRT</sequence>
<dbReference type="Proteomes" id="UP000230282">
    <property type="component" value="Unassembled WGS sequence"/>
</dbReference>
<name>A0A2M8RTA5_9PAST</name>
<evidence type="ECO:0000313" key="3">
    <source>
        <dbReference type="Proteomes" id="UP000230282"/>
    </source>
</evidence>
<keyword evidence="1" id="KW-1133">Transmembrane helix</keyword>
<accession>A0A2M8RTA5</accession>
<proteinExistence type="predicted"/>
<protein>
    <submittedName>
        <fullName evidence="2">Uncharacterized protein</fullName>
    </submittedName>
</protein>
<keyword evidence="1" id="KW-0812">Transmembrane</keyword>
<keyword evidence="1" id="KW-0472">Membrane</keyword>
<evidence type="ECO:0000256" key="1">
    <source>
        <dbReference type="SAM" id="Phobius"/>
    </source>
</evidence>
<feature type="transmembrane region" description="Helical" evidence="1">
    <location>
        <begin position="107"/>
        <end position="125"/>
    </location>
</feature>
<dbReference type="RefSeq" id="WP_100297510.1">
    <property type="nucleotide sequence ID" value="NZ_PHGZ01000028.1"/>
</dbReference>
<organism evidence="2 3">
    <name type="scientific">Caviibacterium pharyngocola</name>
    <dbReference type="NCBI Taxonomy" id="28159"/>
    <lineage>
        <taxon>Bacteria</taxon>
        <taxon>Pseudomonadati</taxon>
        <taxon>Pseudomonadota</taxon>
        <taxon>Gammaproteobacteria</taxon>
        <taxon>Pasteurellales</taxon>
        <taxon>Pasteurellaceae</taxon>
        <taxon>Caviibacterium</taxon>
    </lineage>
</organism>
<keyword evidence="3" id="KW-1185">Reference proteome</keyword>
<feature type="transmembrane region" description="Helical" evidence="1">
    <location>
        <begin position="32"/>
        <end position="57"/>
    </location>
</feature>
<evidence type="ECO:0000313" key="2">
    <source>
        <dbReference type="EMBL" id="PJG82123.1"/>
    </source>
</evidence>
<dbReference type="AlphaFoldDB" id="A0A2M8RTA5"/>
<dbReference type="EMBL" id="PHGZ01000028">
    <property type="protein sequence ID" value="PJG82123.1"/>
    <property type="molecule type" value="Genomic_DNA"/>
</dbReference>
<feature type="transmembrane region" description="Helical" evidence="1">
    <location>
        <begin position="78"/>
        <end position="101"/>
    </location>
</feature>
<comment type="caution">
    <text evidence="2">The sequence shown here is derived from an EMBL/GenBank/DDBJ whole genome shotgun (WGS) entry which is preliminary data.</text>
</comment>
<gene>
    <name evidence="2" type="ORF">CVP04_10735</name>
</gene>